<sequence>MDKKTDIGLRIKSIRLAKGLNLREFGEEISKLTKEKKYISDSIVSRWEKGVSIPNAKRLKAIAEYGNVSINFLLYGNEVSYEDIYQNIQSVNMKNNIQDKLIDFIVNYMPSSEQNTYYFKVASLITIINDHTDSNIDCIIEQMYSFISNENMTFYHHGVYLLLNEDFKKLPVQLYLTEFIYHLLIQISLKYPEVYFLNLLSQFDDLKNNIQEISTKHEILHNHTRRSKIAEFIDSKEYQKLMNKIDVMKEKLLNKNILKKQGDTHDT</sequence>
<dbReference type="Pfam" id="PF01381">
    <property type="entry name" value="HTH_3"/>
    <property type="match status" value="1"/>
</dbReference>
<protein>
    <submittedName>
        <fullName evidence="2">Transcriptional regulator, XRE family</fullName>
    </submittedName>
</protein>
<dbReference type="Gene3D" id="1.10.260.40">
    <property type="entry name" value="lambda repressor-like DNA-binding domains"/>
    <property type="match status" value="1"/>
</dbReference>
<organism evidence="2">
    <name type="scientific">Staphylococcus aureus</name>
    <dbReference type="NCBI Taxonomy" id="1280"/>
    <lineage>
        <taxon>Bacteria</taxon>
        <taxon>Bacillati</taxon>
        <taxon>Bacillota</taxon>
        <taxon>Bacilli</taxon>
        <taxon>Bacillales</taxon>
        <taxon>Staphylococcaceae</taxon>
        <taxon>Staphylococcus</taxon>
    </lineage>
</organism>
<dbReference type="SMART" id="SM00530">
    <property type="entry name" value="HTH_XRE"/>
    <property type="match status" value="1"/>
</dbReference>
<dbReference type="EMBL" id="LC315809">
    <property type="protein sequence ID" value="BBD13344.1"/>
    <property type="molecule type" value="Genomic_DNA"/>
</dbReference>
<dbReference type="AlphaFoldDB" id="A0A2Z6BC02"/>
<proteinExistence type="predicted"/>
<dbReference type="InterPro" id="IPR010982">
    <property type="entry name" value="Lambda_DNA-bd_dom_sf"/>
</dbReference>
<dbReference type="PROSITE" id="PS50943">
    <property type="entry name" value="HTH_CROC1"/>
    <property type="match status" value="1"/>
</dbReference>
<evidence type="ECO:0000259" key="1">
    <source>
        <dbReference type="PROSITE" id="PS50943"/>
    </source>
</evidence>
<dbReference type="RefSeq" id="WP_103144533.1">
    <property type="nucleotide sequence ID" value="NZ_OFVE01000043.1"/>
</dbReference>
<reference evidence="2" key="1">
    <citation type="submission" date="2017-08" db="EMBL/GenBank/DDBJ databases">
        <title>Regional epidemic of ST834 community-associated methicillin-resistant Staphylococcus aureus among Japanese children.</title>
        <authorList>
            <person name="Uehara Y."/>
            <person name="Sasaki T."/>
            <person name="Baba T."/>
            <person name="Furuichi M."/>
            <person name="Kawada M."/>
            <person name="Hiramatsu K."/>
        </authorList>
    </citation>
    <scope>NUCLEOTIDE SEQUENCE</scope>
    <source>
        <strain evidence="2">Saitama2</strain>
    </source>
</reference>
<evidence type="ECO:0000313" key="2">
    <source>
        <dbReference type="EMBL" id="BBD13344.1"/>
    </source>
</evidence>
<dbReference type="InterPro" id="IPR001387">
    <property type="entry name" value="Cro/C1-type_HTH"/>
</dbReference>
<dbReference type="GO" id="GO:0003677">
    <property type="term" value="F:DNA binding"/>
    <property type="evidence" value="ECO:0007669"/>
    <property type="project" value="InterPro"/>
</dbReference>
<dbReference type="SUPFAM" id="SSF47413">
    <property type="entry name" value="lambda repressor-like DNA-binding domains"/>
    <property type="match status" value="1"/>
</dbReference>
<accession>A0A2Z6BC02</accession>
<feature type="domain" description="HTH cro/C1-type" evidence="1">
    <location>
        <begin position="11"/>
        <end position="73"/>
    </location>
</feature>
<dbReference type="CDD" id="cd00093">
    <property type="entry name" value="HTH_XRE"/>
    <property type="match status" value="1"/>
</dbReference>
<name>A0A2Z6BC02_STAAU</name>